<dbReference type="STRING" id="342668.A0A1B8GC14"/>
<protein>
    <submittedName>
        <fullName evidence="5">Uncharacterized protein</fullName>
    </submittedName>
</protein>
<organism evidence="5 6">
    <name type="scientific">Pseudogymnoascus verrucosus</name>
    <dbReference type="NCBI Taxonomy" id="342668"/>
    <lineage>
        <taxon>Eukaryota</taxon>
        <taxon>Fungi</taxon>
        <taxon>Dikarya</taxon>
        <taxon>Ascomycota</taxon>
        <taxon>Pezizomycotina</taxon>
        <taxon>Leotiomycetes</taxon>
        <taxon>Thelebolales</taxon>
        <taxon>Thelebolaceae</taxon>
        <taxon>Pseudogymnoascus</taxon>
    </lineage>
</organism>
<proteinExistence type="inferred from homology"/>
<sequence length="281" mass="30137">MAVWFISGCSSGFGDQIARQALARGDKVVATARNASKLSELKKLGALTLSLDITSPDDVIQKVAKDAIDAYGSIDYLINNAGYILEAAVEEASDAEIRAQFSTNFFGHAAVIRAVLPYMRAAKKGVVANLGSIAGWHSDAGYGYYSASKMALVGITEALRQEEAHLGIQAVMIDPGYFRTNFLGSDAKIQSKTVIDDLRPMMDPVRDMLVKVNRNQPGDPVKGAAVIIEVLTLTGRASGKKLPLRLALGSDAVKVIAGVQARQAKELEEWADIVKTTDHED</sequence>
<reference evidence="5 6" key="1">
    <citation type="submission" date="2016-03" db="EMBL/GenBank/DDBJ databases">
        <title>Comparative genomics of Pseudogymnoascus destructans, the fungus causing white-nose syndrome of bats.</title>
        <authorList>
            <person name="Palmer J.M."/>
            <person name="Drees K.P."/>
            <person name="Foster J.T."/>
            <person name="Lindner D.L."/>
        </authorList>
    </citation>
    <scope>NUCLEOTIDE SEQUENCE [LARGE SCALE GENOMIC DNA]</scope>
    <source>
        <strain evidence="5 6">UAMH 10579</strain>
    </source>
</reference>
<dbReference type="AlphaFoldDB" id="A0A1B8GC14"/>
<evidence type="ECO:0000256" key="3">
    <source>
        <dbReference type="ARBA" id="ARBA00023002"/>
    </source>
</evidence>
<evidence type="ECO:0000313" key="6">
    <source>
        <dbReference type="Proteomes" id="UP000091956"/>
    </source>
</evidence>
<evidence type="ECO:0000256" key="4">
    <source>
        <dbReference type="RuleBase" id="RU000363"/>
    </source>
</evidence>
<dbReference type="InterPro" id="IPR036291">
    <property type="entry name" value="NAD(P)-bd_dom_sf"/>
</dbReference>
<dbReference type="RefSeq" id="XP_018127118.1">
    <property type="nucleotide sequence ID" value="XM_018278216.2"/>
</dbReference>
<dbReference type="InterPro" id="IPR002347">
    <property type="entry name" value="SDR_fam"/>
</dbReference>
<keyword evidence="3" id="KW-0560">Oxidoreductase</keyword>
<evidence type="ECO:0000313" key="5">
    <source>
        <dbReference type="EMBL" id="OBT93385.1"/>
    </source>
</evidence>
<dbReference type="PANTHER" id="PTHR43976:SF16">
    <property type="entry name" value="SHORT-CHAIN DEHYDROGENASE_REDUCTASE FAMILY PROTEIN"/>
    <property type="match status" value="1"/>
</dbReference>
<dbReference type="OrthoDB" id="1274115at2759"/>
<comment type="similarity">
    <text evidence="1 4">Belongs to the short-chain dehydrogenases/reductases (SDR) family.</text>
</comment>
<dbReference type="Gene3D" id="3.40.50.720">
    <property type="entry name" value="NAD(P)-binding Rossmann-like Domain"/>
    <property type="match status" value="1"/>
</dbReference>
<gene>
    <name evidence="5" type="ORF">VE01_08797</name>
</gene>
<keyword evidence="2" id="KW-0521">NADP</keyword>
<name>A0A1B8GC14_9PEZI</name>
<keyword evidence="6" id="KW-1185">Reference proteome</keyword>
<accession>A0A1B8GC14</accession>
<reference evidence="6" key="2">
    <citation type="journal article" date="2018" name="Nat. Commun.">
        <title>Extreme sensitivity to ultraviolet light in the fungal pathogen causing white-nose syndrome of bats.</title>
        <authorList>
            <person name="Palmer J.M."/>
            <person name="Drees K.P."/>
            <person name="Foster J.T."/>
            <person name="Lindner D.L."/>
        </authorList>
    </citation>
    <scope>NUCLEOTIDE SEQUENCE [LARGE SCALE GENOMIC DNA]</scope>
    <source>
        <strain evidence="6">UAMH 10579</strain>
    </source>
</reference>
<dbReference type="PROSITE" id="PS00061">
    <property type="entry name" value="ADH_SHORT"/>
    <property type="match status" value="1"/>
</dbReference>
<dbReference type="GO" id="GO:0016491">
    <property type="term" value="F:oxidoreductase activity"/>
    <property type="evidence" value="ECO:0007669"/>
    <property type="project" value="UniProtKB-KW"/>
</dbReference>
<dbReference type="PRINTS" id="PR00080">
    <property type="entry name" value="SDRFAMILY"/>
</dbReference>
<dbReference type="Pfam" id="PF00106">
    <property type="entry name" value="adh_short"/>
    <property type="match status" value="1"/>
</dbReference>
<dbReference type="EMBL" id="KV460254">
    <property type="protein sequence ID" value="OBT93385.1"/>
    <property type="molecule type" value="Genomic_DNA"/>
</dbReference>
<dbReference type="InterPro" id="IPR020904">
    <property type="entry name" value="Sc_DH/Rdtase_CS"/>
</dbReference>
<dbReference type="PANTHER" id="PTHR43976">
    <property type="entry name" value="SHORT CHAIN DEHYDROGENASE"/>
    <property type="match status" value="1"/>
</dbReference>
<dbReference type="SUPFAM" id="SSF51735">
    <property type="entry name" value="NAD(P)-binding Rossmann-fold domains"/>
    <property type="match status" value="1"/>
</dbReference>
<dbReference type="GeneID" id="28842183"/>
<dbReference type="PRINTS" id="PR00081">
    <property type="entry name" value="GDHRDH"/>
</dbReference>
<evidence type="ECO:0000256" key="2">
    <source>
        <dbReference type="ARBA" id="ARBA00022857"/>
    </source>
</evidence>
<dbReference type="CDD" id="cd05374">
    <property type="entry name" value="17beta-HSD-like_SDR_c"/>
    <property type="match status" value="1"/>
</dbReference>
<dbReference type="Proteomes" id="UP000091956">
    <property type="component" value="Unassembled WGS sequence"/>
</dbReference>
<dbReference type="InterPro" id="IPR051911">
    <property type="entry name" value="SDR_oxidoreductase"/>
</dbReference>
<evidence type="ECO:0000256" key="1">
    <source>
        <dbReference type="ARBA" id="ARBA00006484"/>
    </source>
</evidence>